<evidence type="ECO:0000313" key="2">
    <source>
        <dbReference type="Proteomes" id="UP000291483"/>
    </source>
</evidence>
<organism evidence="1 2">
    <name type="scientific">Microterricola gilva</name>
    <dbReference type="NCBI Taxonomy" id="393267"/>
    <lineage>
        <taxon>Bacteria</taxon>
        <taxon>Bacillati</taxon>
        <taxon>Actinomycetota</taxon>
        <taxon>Actinomycetes</taxon>
        <taxon>Micrococcales</taxon>
        <taxon>Microbacteriaceae</taxon>
        <taxon>Microterricola</taxon>
    </lineage>
</organism>
<dbReference type="SUPFAM" id="SSF51126">
    <property type="entry name" value="Pectin lyase-like"/>
    <property type="match status" value="1"/>
</dbReference>
<dbReference type="Gene3D" id="2.160.20.10">
    <property type="entry name" value="Single-stranded right-handed beta-helix, Pectin lyase-like"/>
    <property type="match status" value="1"/>
</dbReference>
<protein>
    <recommendedName>
        <fullName evidence="3">Pectate lyase-like protein</fullName>
    </recommendedName>
</protein>
<dbReference type="InterPro" id="IPR012334">
    <property type="entry name" value="Pectin_lyas_fold"/>
</dbReference>
<reference evidence="1 2" key="1">
    <citation type="submission" date="2019-02" db="EMBL/GenBank/DDBJ databases">
        <title>Sequencing the genomes of 1000 actinobacteria strains.</title>
        <authorList>
            <person name="Klenk H.-P."/>
        </authorList>
    </citation>
    <scope>NUCLEOTIDE SEQUENCE [LARGE SCALE GENOMIC DNA]</scope>
    <source>
        <strain evidence="1 2">DSM 18319</strain>
    </source>
</reference>
<evidence type="ECO:0008006" key="3">
    <source>
        <dbReference type="Google" id="ProtNLM"/>
    </source>
</evidence>
<dbReference type="EMBL" id="SHLC01000001">
    <property type="protein sequence ID" value="RZU64945.1"/>
    <property type="molecule type" value="Genomic_DNA"/>
</dbReference>
<proteinExistence type="predicted"/>
<name>A0A4Q8AM19_9MICO</name>
<evidence type="ECO:0000313" key="1">
    <source>
        <dbReference type="EMBL" id="RZU64945.1"/>
    </source>
</evidence>
<comment type="caution">
    <text evidence="1">The sequence shown here is derived from an EMBL/GenBank/DDBJ whole genome shotgun (WGS) entry which is preliminary data.</text>
</comment>
<dbReference type="Proteomes" id="UP000291483">
    <property type="component" value="Unassembled WGS sequence"/>
</dbReference>
<sequence length="589" mass="61213">MTLELITNIMGPQGPIGPMGPVNPDSAPTDEAIGEWVGVPSETRTALLKNGLTGWLHVDGFGAKHDAGVTDSTLAIRAALDAASHGDTIYFPGTGPGAYYKITDTITVTKTNIRFMGAPRDAYASSIRCNVAGKTMILVKAAGFVMENVGLVGDGAIPLGAGATVTGLEVWGDNDGNCDAVVRGTTFQQLKLGARTRGRNVNFDLDTMFSNCLEGIAFDGPDAVFHTGPNREDIRGHAVKNCRFHTNGTLKTHAVIRFTPASKTNGAIVRDNFFDAGGQAAHIVAEGEAATPATSTIRGLSLKDNVHHQVENRAYDLKNVLYSWIDNPNIIGSSSGGVWSEDAILLTNVSRSKVKGVSGNVIGRSGIKMRGCSVVSLKNIDFDSVGMDTAAGTFDVLDVDSTNDQILISDVTANGAPGYGFNGNPTGSALYDGVFVSCVLGTVNSDTVLNKVQRGSNSFVENKHGRLEDIGYKGHDFSSGVAKPVATIATGGNLAGFLLEVEVTAQNGAPLNAYLFARRYVNPNNGAPIVTTLGADAASGVTLTITGTGANVSVSVTVGGTTFGSVRLRTSAPSGSGAVNKRQAAITML</sequence>
<keyword evidence="2" id="KW-1185">Reference proteome</keyword>
<dbReference type="AlphaFoldDB" id="A0A4Q8AM19"/>
<dbReference type="RefSeq" id="WP_130505369.1">
    <property type="nucleotide sequence ID" value="NZ_SHLC01000001.1"/>
</dbReference>
<accession>A0A4Q8AM19</accession>
<dbReference type="InterPro" id="IPR011050">
    <property type="entry name" value="Pectin_lyase_fold/virulence"/>
</dbReference>
<gene>
    <name evidence="1" type="ORF">EV379_1256</name>
</gene>